<evidence type="ECO:0000313" key="3">
    <source>
        <dbReference type="EMBL" id="ODN04983.1"/>
    </source>
</evidence>
<dbReference type="InterPro" id="IPR014756">
    <property type="entry name" value="Ig_E-set"/>
</dbReference>
<dbReference type="SUPFAM" id="SSF81296">
    <property type="entry name" value="E set domains"/>
    <property type="match status" value="2"/>
</dbReference>
<dbReference type="SMART" id="SM01017">
    <property type="entry name" value="Arrestin_C"/>
    <property type="match status" value="1"/>
</dbReference>
<sequence>MAFAILWYARSKLGSKVGSFGCNFKVQIVVDSDVIKPCKKITGSVIIETQRPIKHQGILIQFEGACTLKYPTKSEGYTTNQHGREVILEGAGWKSAEAYFRSPIQHILKSKSESAHVINPGSVTYPFELDIPENPHLPAPFRNELGCLVYRLVVYMAEPIRLQIHVEIGQRIVKFNGHYNLFNDEAAMTPVSVEKSLKTSVFARKKLLDLLLLVEKSGFLPGEIVTFSLSFKNLQCLPLQISVQLMQHLKYNATNRRESIKRKVAILAKLERMYTNHMPECTWMDSLRIPEDQVPSFTCHYMYNVAYCIQFKVKVLAEMKDFGSYVLKGEAPLYIGTTRSTVEHLRIVANSDVPREVTRRSSANSIGSSFSIATTTSTLPPAYSQLSSRIPSWETLPPSYDELELDDPDEISFDGLTLASATQFDTGSPNEKSNT</sequence>
<evidence type="ECO:0000256" key="1">
    <source>
        <dbReference type="ARBA" id="ARBA00005298"/>
    </source>
</evidence>
<evidence type="ECO:0000259" key="2">
    <source>
        <dbReference type="SMART" id="SM01017"/>
    </source>
</evidence>
<comment type="similarity">
    <text evidence="1">Belongs to the arrestin family.</text>
</comment>
<dbReference type="InterPro" id="IPR050357">
    <property type="entry name" value="Arrestin_domain-protein"/>
</dbReference>
<dbReference type="InterPro" id="IPR011022">
    <property type="entry name" value="Arrestin_C-like"/>
</dbReference>
<dbReference type="InterPro" id="IPR011021">
    <property type="entry name" value="Arrestin-like_N"/>
</dbReference>
<proteinExistence type="inferred from homology"/>
<dbReference type="OrthoDB" id="8251650at2759"/>
<dbReference type="STRING" id="48709.A0A1D2NI91"/>
<dbReference type="InterPro" id="IPR014752">
    <property type="entry name" value="Arrestin-like_C"/>
</dbReference>
<dbReference type="PANTHER" id="PTHR11188">
    <property type="entry name" value="ARRESTIN DOMAIN CONTAINING PROTEIN"/>
    <property type="match status" value="1"/>
</dbReference>
<keyword evidence="4" id="KW-1185">Reference proteome</keyword>
<dbReference type="Gene3D" id="2.60.40.640">
    <property type="match status" value="2"/>
</dbReference>
<dbReference type="OMA" id="CHEIAMA"/>
<name>A0A1D2NI91_ORCCI</name>
<dbReference type="Proteomes" id="UP000094527">
    <property type="component" value="Unassembled WGS sequence"/>
</dbReference>
<evidence type="ECO:0000313" key="4">
    <source>
        <dbReference type="Proteomes" id="UP000094527"/>
    </source>
</evidence>
<reference evidence="3 4" key="1">
    <citation type="journal article" date="2016" name="Genome Biol. Evol.">
        <title>Gene Family Evolution Reflects Adaptation to Soil Environmental Stressors in the Genome of the Collembolan Orchesella cincta.</title>
        <authorList>
            <person name="Faddeeva-Vakhrusheva A."/>
            <person name="Derks M.F."/>
            <person name="Anvar S.Y."/>
            <person name="Agamennone V."/>
            <person name="Suring W."/>
            <person name="Smit S."/>
            <person name="van Straalen N.M."/>
            <person name="Roelofs D."/>
        </authorList>
    </citation>
    <scope>NUCLEOTIDE SEQUENCE [LARGE SCALE GENOMIC DNA]</scope>
    <source>
        <tissue evidence="3">Mixed pool</tissue>
    </source>
</reference>
<organism evidence="3 4">
    <name type="scientific">Orchesella cincta</name>
    <name type="common">Springtail</name>
    <name type="synonym">Podura cincta</name>
    <dbReference type="NCBI Taxonomy" id="48709"/>
    <lineage>
        <taxon>Eukaryota</taxon>
        <taxon>Metazoa</taxon>
        <taxon>Ecdysozoa</taxon>
        <taxon>Arthropoda</taxon>
        <taxon>Hexapoda</taxon>
        <taxon>Collembola</taxon>
        <taxon>Entomobryomorpha</taxon>
        <taxon>Entomobryoidea</taxon>
        <taxon>Orchesellidae</taxon>
        <taxon>Orchesellinae</taxon>
        <taxon>Orchesella</taxon>
    </lineage>
</organism>
<feature type="domain" description="Arrestin C-terminal-like" evidence="2">
    <location>
        <begin position="204"/>
        <end position="340"/>
    </location>
</feature>
<dbReference type="Pfam" id="PF00339">
    <property type="entry name" value="Arrestin_N"/>
    <property type="match status" value="1"/>
</dbReference>
<dbReference type="Pfam" id="PF02752">
    <property type="entry name" value="Arrestin_C"/>
    <property type="match status" value="1"/>
</dbReference>
<accession>A0A1D2NI91</accession>
<comment type="caution">
    <text evidence="3">The sequence shown here is derived from an EMBL/GenBank/DDBJ whole genome shotgun (WGS) entry which is preliminary data.</text>
</comment>
<dbReference type="AlphaFoldDB" id="A0A1D2NI91"/>
<dbReference type="GO" id="GO:0015031">
    <property type="term" value="P:protein transport"/>
    <property type="evidence" value="ECO:0007669"/>
    <property type="project" value="TreeGrafter"/>
</dbReference>
<protein>
    <submittedName>
        <fullName evidence="3">pH-response regulator protein palF/RIM8</fullName>
    </submittedName>
</protein>
<dbReference type="PANTHER" id="PTHR11188:SF17">
    <property type="entry name" value="FI21816P1"/>
    <property type="match status" value="1"/>
</dbReference>
<dbReference type="GO" id="GO:0005737">
    <property type="term" value="C:cytoplasm"/>
    <property type="evidence" value="ECO:0007669"/>
    <property type="project" value="TreeGrafter"/>
</dbReference>
<gene>
    <name evidence="3" type="ORF">Ocin01_01693</name>
</gene>
<dbReference type="EMBL" id="LJIJ01000032">
    <property type="protein sequence ID" value="ODN04983.1"/>
    <property type="molecule type" value="Genomic_DNA"/>
</dbReference>